<dbReference type="AlphaFoldDB" id="A0A845VDN1"/>
<keyword evidence="3 6" id="KW-0285">Flavoprotein</keyword>
<dbReference type="PANTHER" id="PTHR36118:SF1">
    <property type="entry name" value="ION-TRANSLOCATING OXIDOREDUCTASE COMPLEX SUBUNIT G"/>
    <property type="match status" value="1"/>
</dbReference>
<evidence type="ECO:0000313" key="9">
    <source>
        <dbReference type="Proteomes" id="UP000484885"/>
    </source>
</evidence>
<comment type="function">
    <text evidence="6">Part of a membrane-bound complex that couples electron transfer with translocation of ions across the membrane.</text>
</comment>
<evidence type="ECO:0000313" key="8">
    <source>
        <dbReference type="EMBL" id="NDY95369.1"/>
    </source>
</evidence>
<name>A0A845VDN1_9GAMM</name>
<evidence type="ECO:0000256" key="1">
    <source>
        <dbReference type="ARBA" id="ARBA00022448"/>
    </source>
</evidence>
<evidence type="ECO:0000256" key="6">
    <source>
        <dbReference type="HAMAP-Rule" id="MF_00479"/>
    </source>
</evidence>
<dbReference type="PIRSF" id="PIRSF006091">
    <property type="entry name" value="E_trnsport_RnfG"/>
    <property type="match status" value="1"/>
</dbReference>
<comment type="similarity">
    <text evidence="6">Belongs to the RnfG family.</text>
</comment>
<comment type="cofactor">
    <cofactor evidence="6">
        <name>FMN</name>
        <dbReference type="ChEBI" id="CHEBI:58210"/>
    </cofactor>
</comment>
<keyword evidence="2 6" id="KW-0597">Phosphoprotein</keyword>
<dbReference type="EMBL" id="JAAGSC010000039">
    <property type="protein sequence ID" value="NDY95369.1"/>
    <property type="molecule type" value="Genomic_DNA"/>
</dbReference>
<reference evidence="8 9" key="1">
    <citation type="submission" date="2020-02" db="EMBL/GenBank/DDBJ databases">
        <authorList>
            <person name="Zhang X.-Y."/>
        </authorList>
    </citation>
    <scope>NUCLEOTIDE SEQUENCE [LARGE SCALE GENOMIC DNA]</scope>
    <source>
        <strain evidence="8 9">C33</strain>
    </source>
</reference>
<dbReference type="EC" id="7.-.-.-" evidence="6"/>
<keyword evidence="6" id="KW-0472">Membrane</keyword>
<evidence type="ECO:0000259" key="7">
    <source>
        <dbReference type="SMART" id="SM00900"/>
    </source>
</evidence>
<dbReference type="InterPro" id="IPR010209">
    <property type="entry name" value="Ion_transpt_RnfG/RsxG"/>
</dbReference>
<dbReference type="Proteomes" id="UP000484885">
    <property type="component" value="Unassembled WGS sequence"/>
</dbReference>
<keyword evidence="6" id="KW-1003">Cell membrane</keyword>
<dbReference type="NCBIfam" id="NF002519">
    <property type="entry name" value="PRK01908.1"/>
    <property type="match status" value="1"/>
</dbReference>
<dbReference type="GO" id="GO:0022900">
    <property type="term" value="P:electron transport chain"/>
    <property type="evidence" value="ECO:0007669"/>
    <property type="project" value="UniProtKB-UniRule"/>
</dbReference>
<protein>
    <recommendedName>
        <fullName evidence="6">Ion-translocating oxidoreductase complex subunit G</fullName>
        <ecNumber evidence="6">7.-.-.-</ecNumber>
    </recommendedName>
    <alternativeName>
        <fullName evidence="6">Rnf electron transport complex subunit G</fullName>
    </alternativeName>
</protein>
<keyword evidence="1 6" id="KW-0813">Transport</keyword>
<dbReference type="GO" id="GO:0005886">
    <property type="term" value="C:plasma membrane"/>
    <property type="evidence" value="ECO:0007669"/>
    <property type="project" value="UniProtKB-SubCell"/>
</dbReference>
<dbReference type="NCBIfam" id="TIGR01947">
    <property type="entry name" value="rnfG"/>
    <property type="match status" value="1"/>
</dbReference>
<comment type="caution">
    <text evidence="8">The sequence shown here is derived from an EMBL/GenBank/DDBJ whole genome shotgun (WGS) entry which is preliminary data.</text>
</comment>
<keyword evidence="6" id="KW-1278">Translocase</keyword>
<dbReference type="SMART" id="SM00900">
    <property type="entry name" value="FMN_bind"/>
    <property type="match status" value="1"/>
</dbReference>
<feature type="modified residue" description="FMN phosphoryl threonine" evidence="6">
    <location>
        <position position="174"/>
    </location>
</feature>
<evidence type="ECO:0000256" key="2">
    <source>
        <dbReference type="ARBA" id="ARBA00022553"/>
    </source>
</evidence>
<keyword evidence="6" id="KW-0997">Cell inner membrane</keyword>
<dbReference type="GO" id="GO:0010181">
    <property type="term" value="F:FMN binding"/>
    <property type="evidence" value="ECO:0007669"/>
    <property type="project" value="InterPro"/>
</dbReference>
<evidence type="ECO:0000256" key="5">
    <source>
        <dbReference type="ARBA" id="ARBA00022982"/>
    </source>
</evidence>
<evidence type="ECO:0000256" key="4">
    <source>
        <dbReference type="ARBA" id="ARBA00022643"/>
    </source>
</evidence>
<sequence length="210" mass="22711">MINPDRRRAALALTAIGLGAALLLAGVDRLTRDRIEAAEQRRALATLSALLPAGTFDNELLDDAIVLALPGLEQPARVYRARRNGQPVASLVDLVTSRGYSGDIRLLVAVDPEGTVLGVRVLAHRETPGLGDKIERQRSDWITQFRGRSLGQPPAEAWAPDQRGGDFDTLTSATITTDAVIHAVRSALSALEQTDPERLWARSTANREAH</sequence>
<dbReference type="Pfam" id="PF04205">
    <property type="entry name" value="FMN_bind"/>
    <property type="match status" value="1"/>
</dbReference>
<dbReference type="PANTHER" id="PTHR36118">
    <property type="entry name" value="ION-TRANSLOCATING OXIDOREDUCTASE COMPLEX SUBUNIT G"/>
    <property type="match status" value="1"/>
</dbReference>
<keyword evidence="9" id="KW-1185">Reference proteome</keyword>
<keyword evidence="6" id="KW-1133">Transmembrane helix</keyword>
<comment type="subunit">
    <text evidence="6">The complex is composed of six subunits: RnfA, RnfB, RnfC, RnfD, RnfE and RnfG.</text>
</comment>
<dbReference type="InterPro" id="IPR007329">
    <property type="entry name" value="FMN-bd"/>
</dbReference>
<keyword evidence="5 6" id="KW-0249">Electron transport</keyword>
<dbReference type="HAMAP" id="MF_00479">
    <property type="entry name" value="RsxG_RnfG"/>
    <property type="match status" value="1"/>
</dbReference>
<proteinExistence type="inferred from homology"/>
<organism evidence="8 9">
    <name type="scientific">Wenzhouxiangella limi</name>
    <dbReference type="NCBI Taxonomy" id="2707351"/>
    <lineage>
        <taxon>Bacteria</taxon>
        <taxon>Pseudomonadati</taxon>
        <taxon>Pseudomonadota</taxon>
        <taxon>Gammaproteobacteria</taxon>
        <taxon>Chromatiales</taxon>
        <taxon>Wenzhouxiangellaceae</taxon>
        <taxon>Wenzhouxiangella</taxon>
    </lineage>
</organism>
<accession>A0A845VDN1</accession>
<dbReference type="RefSeq" id="WP_164210759.1">
    <property type="nucleotide sequence ID" value="NZ_JAAGSC010000039.1"/>
</dbReference>
<gene>
    <name evidence="8" type="primary">rsxG</name>
    <name evidence="6" type="synonym">rnfG</name>
    <name evidence="8" type="ORF">G3I74_06490</name>
</gene>
<feature type="domain" description="FMN-binding" evidence="7">
    <location>
        <begin position="99"/>
        <end position="191"/>
    </location>
</feature>
<keyword evidence="6" id="KW-0812">Transmembrane</keyword>
<keyword evidence="4 6" id="KW-0288">FMN</keyword>
<dbReference type="GO" id="GO:0009055">
    <property type="term" value="F:electron transfer activity"/>
    <property type="evidence" value="ECO:0007669"/>
    <property type="project" value="InterPro"/>
</dbReference>
<evidence type="ECO:0000256" key="3">
    <source>
        <dbReference type="ARBA" id="ARBA00022630"/>
    </source>
</evidence>
<comment type="subcellular location">
    <subcellularLocation>
        <location evidence="6">Cell inner membrane</location>
        <topology evidence="6">Single-pass membrane protein</topology>
    </subcellularLocation>
</comment>